<comment type="caution">
    <text evidence="2">The sequence shown here is derived from an EMBL/GenBank/DDBJ whole genome shotgun (WGS) entry which is preliminary data.</text>
</comment>
<evidence type="ECO:0000313" key="3">
    <source>
        <dbReference type="Proteomes" id="UP000822688"/>
    </source>
</evidence>
<protein>
    <recommendedName>
        <fullName evidence="4">Secreted protein</fullName>
    </recommendedName>
</protein>
<sequence>MLTSFSLFLHGLLINTSLPAFTQTVVGFSLLHIVHSSFDHWERHCAGWKLEGEKIREILSIMSLKCVILDPILNLICLPHLQQVHRC</sequence>
<feature type="signal peptide" evidence="1">
    <location>
        <begin position="1"/>
        <end position="27"/>
    </location>
</feature>
<organism evidence="2 3">
    <name type="scientific">Ceratodon purpureus</name>
    <name type="common">Fire moss</name>
    <name type="synonym">Dicranum purpureum</name>
    <dbReference type="NCBI Taxonomy" id="3225"/>
    <lineage>
        <taxon>Eukaryota</taxon>
        <taxon>Viridiplantae</taxon>
        <taxon>Streptophyta</taxon>
        <taxon>Embryophyta</taxon>
        <taxon>Bryophyta</taxon>
        <taxon>Bryophytina</taxon>
        <taxon>Bryopsida</taxon>
        <taxon>Dicranidae</taxon>
        <taxon>Pseudoditrichales</taxon>
        <taxon>Ditrichaceae</taxon>
        <taxon>Ceratodon</taxon>
    </lineage>
</organism>
<evidence type="ECO:0008006" key="4">
    <source>
        <dbReference type="Google" id="ProtNLM"/>
    </source>
</evidence>
<dbReference type="EMBL" id="CM026433">
    <property type="protein sequence ID" value="KAG0553734.1"/>
    <property type="molecule type" value="Genomic_DNA"/>
</dbReference>
<accession>A0A8T0G5L0</accession>
<dbReference type="Proteomes" id="UP000822688">
    <property type="component" value="Chromosome 12"/>
</dbReference>
<name>A0A8T0G5L0_CERPU</name>
<reference evidence="2" key="1">
    <citation type="submission" date="2020-06" db="EMBL/GenBank/DDBJ databases">
        <title>WGS assembly of Ceratodon purpureus strain R40.</title>
        <authorList>
            <person name="Carey S.B."/>
            <person name="Jenkins J."/>
            <person name="Shu S."/>
            <person name="Lovell J.T."/>
            <person name="Sreedasyam A."/>
            <person name="Maumus F."/>
            <person name="Tiley G.P."/>
            <person name="Fernandez-Pozo N."/>
            <person name="Barry K."/>
            <person name="Chen C."/>
            <person name="Wang M."/>
            <person name="Lipzen A."/>
            <person name="Daum C."/>
            <person name="Saski C.A."/>
            <person name="Payton A.C."/>
            <person name="Mcbreen J.C."/>
            <person name="Conrad R.E."/>
            <person name="Kollar L.M."/>
            <person name="Olsson S."/>
            <person name="Huttunen S."/>
            <person name="Landis J.B."/>
            <person name="Wickett N.J."/>
            <person name="Johnson M.G."/>
            <person name="Rensing S.A."/>
            <person name="Grimwood J."/>
            <person name="Schmutz J."/>
            <person name="Mcdaniel S.F."/>
        </authorList>
    </citation>
    <scope>NUCLEOTIDE SEQUENCE</scope>
    <source>
        <strain evidence="2">R40</strain>
    </source>
</reference>
<keyword evidence="3" id="KW-1185">Reference proteome</keyword>
<keyword evidence="1" id="KW-0732">Signal</keyword>
<dbReference type="AlphaFoldDB" id="A0A8T0G5L0"/>
<proteinExistence type="predicted"/>
<gene>
    <name evidence="2" type="ORF">KC19_12G035100</name>
</gene>
<evidence type="ECO:0000313" key="2">
    <source>
        <dbReference type="EMBL" id="KAG0553734.1"/>
    </source>
</evidence>
<evidence type="ECO:0000256" key="1">
    <source>
        <dbReference type="SAM" id="SignalP"/>
    </source>
</evidence>
<feature type="chain" id="PRO_5035838696" description="Secreted protein" evidence="1">
    <location>
        <begin position="28"/>
        <end position="87"/>
    </location>
</feature>